<name>A0AA36DDL7_9BILA</name>
<feature type="non-terminal residue" evidence="2">
    <location>
        <position position="306"/>
    </location>
</feature>
<gene>
    <name evidence="2" type="ORF">MSPICULIGERA_LOCUS22367</name>
</gene>
<protein>
    <recommendedName>
        <fullName evidence="1">F-box domain-containing protein</fullName>
    </recommendedName>
</protein>
<dbReference type="CDD" id="cd09917">
    <property type="entry name" value="F-box_SF"/>
    <property type="match status" value="1"/>
</dbReference>
<dbReference type="Proteomes" id="UP001177023">
    <property type="component" value="Unassembled WGS sequence"/>
</dbReference>
<evidence type="ECO:0000259" key="1">
    <source>
        <dbReference type="PROSITE" id="PS50181"/>
    </source>
</evidence>
<comment type="caution">
    <text evidence="2">The sequence shown here is derived from an EMBL/GenBank/DDBJ whole genome shotgun (WGS) entry which is preliminary data.</text>
</comment>
<dbReference type="PROSITE" id="PS50181">
    <property type="entry name" value="FBOX"/>
    <property type="match status" value="1"/>
</dbReference>
<dbReference type="EMBL" id="CATQJA010002691">
    <property type="protein sequence ID" value="CAJ0584308.1"/>
    <property type="molecule type" value="Genomic_DNA"/>
</dbReference>
<organism evidence="2 3">
    <name type="scientific">Mesorhabditis spiculigera</name>
    <dbReference type="NCBI Taxonomy" id="96644"/>
    <lineage>
        <taxon>Eukaryota</taxon>
        <taxon>Metazoa</taxon>
        <taxon>Ecdysozoa</taxon>
        <taxon>Nematoda</taxon>
        <taxon>Chromadorea</taxon>
        <taxon>Rhabditida</taxon>
        <taxon>Rhabditina</taxon>
        <taxon>Rhabditomorpha</taxon>
        <taxon>Rhabditoidea</taxon>
        <taxon>Rhabditidae</taxon>
        <taxon>Mesorhabditinae</taxon>
        <taxon>Mesorhabditis</taxon>
    </lineage>
</organism>
<proteinExistence type="predicted"/>
<dbReference type="Pfam" id="PF00646">
    <property type="entry name" value="F-box"/>
    <property type="match status" value="1"/>
</dbReference>
<sequence length="306" mass="34829">MAFVPDLMTLPSEVMRVVMQYLDMHSLCALSQSSQRLRQQVTEWPGKYWSTIRFAREGLEIWHGFSVLKSTYEAAPLYLTNAKIEMMEFEPDATLPDVPGLTANRLVIIGDVSGSRICQLLESVKPSALVLEQRLATFDHVESFVDRCNEQLRTLHLDELCPQLISCTRSLHVPTIDVSHVSDALDFQQLCNFVRRILEEWQCGVRDIVDIYIRVDDMIFPEARMFGDAFELVEDAEYCYRAVICRADGATLQIGVSHSRISLSEAICDNATINRTSETVDSSYLDDLVSIVEDSLSDYEVYDDIY</sequence>
<dbReference type="InterPro" id="IPR036047">
    <property type="entry name" value="F-box-like_dom_sf"/>
</dbReference>
<evidence type="ECO:0000313" key="2">
    <source>
        <dbReference type="EMBL" id="CAJ0584308.1"/>
    </source>
</evidence>
<dbReference type="AlphaFoldDB" id="A0AA36DDL7"/>
<feature type="domain" description="F-box" evidence="1">
    <location>
        <begin position="4"/>
        <end position="52"/>
    </location>
</feature>
<reference evidence="2" key="1">
    <citation type="submission" date="2023-06" db="EMBL/GenBank/DDBJ databases">
        <authorList>
            <person name="Delattre M."/>
        </authorList>
    </citation>
    <scope>NUCLEOTIDE SEQUENCE</scope>
    <source>
        <strain evidence="2">AF72</strain>
    </source>
</reference>
<keyword evidence="3" id="KW-1185">Reference proteome</keyword>
<dbReference type="SUPFAM" id="SSF81383">
    <property type="entry name" value="F-box domain"/>
    <property type="match status" value="1"/>
</dbReference>
<evidence type="ECO:0000313" key="3">
    <source>
        <dbReference type="Proteomes" id="UP001177023"/>
    </source>
</evidence>
<dbReference type="InterPro" id="IPR001810">
    <property type="entry name" value="F-box_dom"/>
</dbReference>
<accession>A0AA36DDL7</accession>